<organism evidence="2">
    <name type="scientific">Blastocystis hominis</name>
    <dbReference type="NCBI Taxonomy" id="12968"/>
    <lineage>
        <taxon>Eukaryota</taxon>
        <taxon>Sar</taxon>
        <taxon>Stramenopiles</taxon>
        <taxon>Bigyra</taxon>
        <taxon>Opalozoa</taxon>
        <taxon>Opalinata</taxon>
        <taxon>Blastocystidae</taxon>
        <taxon>Blastocystis</taxon>
    </lineage>
</organism>
<protein>
    <submittedName>
        <fullName evidence="2">Uncharacterized protein</fullName>
    </submittedName>
</protein>
<evidence type="ECO:0000256" key="1">
    <source>
        <dbReference type="SAM" id="Phobius"/>
    </source>
</evidence>
<feature type="transmembrane region" description="Helical" evidence="1">
    <location>
        <begin position="15"/>
        <end position="33"/>
    </location>
</feature>
<keyword evidence="1" id="KW-0812">Transmembrane</keyword>
<sequence length="36" mass="4001">MADTFLSSCLYPLPSFSYTPFILFLISSSFSILSTC</sequence>
<evidence type="ECO:0000313" key="3">
    <source>
        <dbReference type="Proteomes" id="UP000008312"/>
    </source>
</evidence>
<dbReference type="EMBL" id="FN668650">
    <property type="protein sequence ID" value="CBK22455.2"/>
    <property type="molecule type" value="Genomic_DNA"/>
</dbReference>
<keyword evidence="1" id="KW-1133">Transmembrane helix</keyword>
<proteinExistence type="predicted"/>
<dbReference type="RefSeq" id="XP_012896503.1">
    <property type="nucleotide sequence ID" value="XM_013041049.1"/>
</dbReference>
<evidence type="ECO:0000313" key="2">
    <source>
        <dbReference type="EMBL" id="CBK22455.2"/>
    </source>
</evidence>
<keyword evidence="1" id="KW-0472">Membrane</keyword>
<name>D8M3I2_BLAHO</name>
<accession>D8M3I2</accession>
<dbReference type="InParanoid" id="D8M3I2"/>
<keyword evidence="3" id="KW-1185">Reference proteome</keyword>
<dbReference type="AlphaFoldDB" id="D8M3I2"/>
<gene>
    <name evidence="2" type="ORF">GSBLH_T00002578001</name>
</gene>
<dbReference type="Proteomes" id="UP000008312">
    <property type="component" value="Unassembled WGS sequence"/>
</dbReference>
<reference evidence="2" key="1">
    <citation type="submission" date="2010-02" db="EMBL/GenBank/DDBJ databases">
        <title>Sequencing and annotation of the Blastocystis hominis genome.</title>
        <authorList>
            <person name="Wincker P."/>
        </authorList>
    </citation>
    <scope>NUCLEOTIDE SEQUENCE</scope>
    <source>
        <strain evidence="2">Singapore isolate B</strain>
    </source>
</reference>
<dbReference type="GeneID" id="24919735"/>